<keyword evidence="3" id="KW-1185">Reference proteome</keyword>
<feature type="chain" id="PRO_5037769736" evidence="2">
    <location>
        <begin position="18"/>
        <end position="390"/>
    </location>
</feature>
<protein>
    <submittedName>
        <fullName evidence="4">CUB-like domain-containing protein</fullName>
    </submittedName>
</protein>
<dbReference type="AlphaFoldDB" id="A0A914NYW8"/>
<dbReference type="WBParaSite" id="PDA_v2.g10666.t1">
    <property type="protein sequence ID" value="PDA_v2.g10666.t1"/>
    <property type="gene ID" value="PDA_v2.g10666"/>
</dbReference>
<name>A0A914NYW8_9BILA</name>
<feature type="signal peptide" evidence="2">
    <location>
        <begin position="1"/>
        <end position="17"/>
    </location>
</feature>
<proteinExistence type="predicted"/>
<dbReference type="SUPFAM" id="SSF49854">
    <property type="entry name" value="Spermadhesin, CUB domain"/>
    <property type="match status" value="1"/>
</dbReference>
<evidence type="ECO:0000313" key="3">
    <source>
        <dbReference type="Proteomes" id="UP000887578"/>
    </source>
</evidence>
<feature type="region of interest" description="Disordered" evidence="1">
    <location>
        <begin position="348"/>
        <end position="372"/>
    </location>
</feature>
<dbReference type="Proteomes" id="UP000887578">
    <property type="component" value="Unplaced"/>
</dbReference>
<evidence type="ECO:0000256" key="1">
    <source>
        <dbReference type="SAM" id="MobiDB-lite"/>
    </source>
</evidence>
<organism evidence="3 4">
    <name type="scientific">Panagrolaimus davidi</name>
    <dbReference type="NCBI Taxonomy" id="227884"/>
    <lineage>
        <taxon>Eukaryota</taxon>
        <taxon>Metazoa</taxon>
        <taxon>Ecdysozoa</taxon>
        <taxon>Nematoda</taxon>
        <taxon>Chromadorea</taxon>
        <taxon>Rhabditida</taxon>
        <taxon>Tylenchina</taxon>
        <taxon>Panagrolaimomorpha</taxon>
        <taxon>Panagrolaimoidea</taxon>
        <taxon>Panagrolaimidae</taxon>
        <taxon>Panagrolaimus</taxon>
    </lineage>
</organism>
<reference evidence="4" key="1">
    <citation type="submission" date="2022-11" db="UniProtKB">
        <authorList>
            <consortium name="WormBaseParasite"/>
        </authorList>
    </citation>
    <scope>IDENTIFICATION</scope>
</reference>
<accession>A0A914NYW8</accession>
<keyword evidence="2" id="KW-0732">Signal</keyword>
<sequence length="390" mass="45229">MILKFLLFINFFMVIYGKIYDCTFDGTVYLMTEEIAFFETTNYPNLMDTNDFNNNCNLKFALNKTVDIENVHPLVYVVFTEITLTESKKTIIIKDALNFSLFTNFKNQSTAQKGFIIFDDWRESCPLESIARIEPFEFKDDSEILYIQSTYDERTFYRSSPCLWQFSAPSGFGFKFVVETWNASNLTFLTVRNKTDIIMNRDQWMQVYLTKDQSDKIQRMEFQAYVTVVQKIYPTTELQCERIKNENQALWTMDRTKGYGKNDYCIYLLIIPPKTNILVNVKAMVVEKGVDYIYGERFVAGHIYIYSPTVFIIEGNETEQNIIWEFVSDGSYEASGFEVIFTETNLTSLSSTPSGETDSSTDSADNKTTSVFENLTSPLTPETFKYGKNN</sequence>
<dbReference type="InterPro" id="IPR035914">
    <property type="entry name" value="Sperma_CUB_dom_sf"/>
</dbReference>
<evidence type="ECO:0000313" key="4">
    <source>
        <dbReference type="WBParaSite" id="PDA_v2.g10666.t1"/>
    </source>
</evidence>
<evidence type="ECO:0000256" key="2">
    <source>
        <dbReference type="SAM" id="SignalP"/>
    </source>
</evidence>